<protein>
    <recommendedName>
        <fullName evidence="2">GATA-type domain-containing protein</fullName>
    </recommendedName>
</protein>
<feature type="domain" description="GATA-type" evidence="2">
    <location>
        <begin position="520"/>
        <end position="550"/>
    </location>
</feature>
<dbReference type="KEGG" id="prf:PeribacterA2_0694"/>
<dbReference type="PROSITE" id="PS50114">
    <property type="entry name" value="GATA_ZN_FINGER_2"/>
    <property type="match status" value="1"/>
</dbReference>
<organism evidence="3 4">
    <name type="scientific">Candidatus Peribacter riflensis</name>
    <dbReference type="NCBI Taxonomy" id="1735162"/>
    <lineage>
        <taxon>Bacteria</taxon>
        <taxon>Candidatus Peregrinibacteriota</taxon>
        <taxon>Candidatus Peribacteria</taxon>
        <taxon>Candidatus Peribacterales</taxon>
        <taxon>Candidatus Peribacteraceae</taxon>
        <taxon>Candidatus Peribacter</taxon>
    </lineage>
</organism>
<dbReference type="InterPro" id="IPR000679">
    <property type="entry name" value="Znf_GATA"/>
</dbReference>
<dbReference type="EMBL" id="CP013065">
    <property type="protein sequence ID" value="ALM13369.1"/>
    <property type="molecule type" value="Genomic_DNA"/>
</dbReference>
<name>A0A0S1SK61_9BACT</name>
<dbReference type="STRING" id="1735162.PeribacterB2_0695"/>
<proteinExistence type="predicted"/>
<sequence>MPKICPVTGKTFEVAPAEMELRKKLGIEGEPSLHPIARWQILGAFWQHWALHKRKCDKTGKQIVSVFSQDCPYPVWHKDEWIKHADPPSAEVDLTKPIFPQMWELFRCCPIAHNVGTGNENCEYTDDWWYSKNCYLCHSGLNDEDLRYCYRVFNVKNSQFGVFSYDSERSVDLINSHLCFRSVFTLNCWQCTESAFLYDCRNCNHCFFCTNLRNKSYCFANQQLTKEEYKKRLESWDLRSRAVYEHAKKEFGKMLKENAWHRAIFMDQCQECGDSNYIYSSKGCTNCFFVDELEDCMHVFRGFGGKDCLDTVCAAVGSELVYGSTEPQDKCYDVKFGYNVMQCKYMEYCAQCFQCKHCFGCCGLVGKEYHIFNKPYEPKEFERKKAEVIAAMKKTGEYGQFFPPHFAANPYEESLAGFVWPMMTAEGKKRGFRMREREEHRESDTRDASEVPDRSDHADESVTTSPYWDPVAGRPFQILQEDVVFAQDLKVPLPYTYYMRRLQENFRLIPFNGELRTMACGKCKKETQTSWPKEYDGRILCEACYLKEVY</sequence>
<evidence type="ECO:0000313" key="3">
    <source>
        <dbReference type="EMBL" id="ALM13369.1"/>
    </source>
</evidence>
<dbReference type="GO" id="GO:0043565">
    <property type="term" value="F:sequence-specific DNA binding"/>
    <property type="evidence" value="ECO:0007669"/>
    <property type="project" value="InterPro"/>
</dbReference>
<evidence type="ECO:0000313" key="4">
    <source>
        <dbReference type="Proteomes" id="UP000069135"/>
    </source>
</evidence>
<reference evidence="4" key="1">
    <citation type="submission" date="2015-10" db="EMBL/GenBank/DDBJ databases">
        <title>Analysis of five complete genome sequences for members of the class Peribacteria in the recently recognized Peregrinibacteria bacterial phylum.</title>
        <authorList>
            <person name="Anantharaman K."/>
            <person name="Brown C.T."/>
            <person name="Burstein D."/>
            <person name="Castelle C.J."/>
            <person name="Probst A.J."/>
            <person name="Thomas B.C."/>
            <person name="Williams K.H."/>
            <person name="Banfield J.F."/>
        </authorList>
    </citation>
    <scope>NUCLEOTIDE SEQUENCE [LARGE SCALE GENOMIC DNA]</scope>
</reference>
<dbReference type="GO" id="GO:0006355">
    <property type="term" value="P:regulation of DNA-templated transcription"/>
    <property type="evidence" value="ECO:0007669"/>
    <property type="project" value="InterPro"/>
</dbReference>
<accession>A0A0S1SID3</accession>
<feature type="compositionally biased region" description="Basic and acidic residues" evidence="1">
    <location>
        <begin position="431"/>
        <end position="460"/>
    </location>
</feature>
<dbReference type="AlphaFoldDB" id="A0A0S1SK61"/>
<reference evidence="3 4" key="2">
    <citation type="journal article" date="2016" name="PeerJ">
        <title>Analysis of five complete genome sequences for members of the class Peribacteria in the recently recognized Peregrinibacteria bacterial phylum.</title>
        <authorList>
            <person name="Anantharaman K."/>
            <person name="Brown C.T."/>
            <person name="Burstein D."/>
            <person name="Castelle C.J."/>
            <person name="Probst A.J."/>
            <person name="Thomas B.C."/>
            <person name="Williams K.H."/>
            <person name="Banfield J.F."/>
        </authorList>
    </citation>
    <scope>NUCLEOTIDE SEQUENCE [LARGE SCALE GENOMIC DNA]</scope>
    <source>
        <strain evidence="3">RIFOXYD1_FULL_PER-ii_59_16</strain>
    </source>
</reference>
<accession>A0A0S1SS96</accession>
<dbReference type="Proteomes" id="UP000069135">
    <property type="component" value="Chromosome"/>
</dbReference>
<evidence type="ECO:0000256" key="1">
    <source>
        <dbReference type="SAM" id="MobiDB-lite"/>
    </source>
</evidence>
<evidence type="ECO:0000259" key="2">
    <source>
        <dbReference type="PROSITE" id="PS50114"/>
    </source>
</evidence>
<accession>A0A0S1SK61</accession>
<gene>
    <name evidence="3" type="ORF">PeribacterD1_0695</name>
</gene>
<feature type="region of interest" description="Disordered" evidence="1">
    <location>
        <begin position="431"/>
        <end position="465"/>
    </location>
</feature>
<accession>A0A0S1SQU9</accession>
<accession>A0A0S1SVE2</accession>